<accession>A0A7Z2JB92</accession>
<dbReference type="InterPro" id="IPR018060">
    <property type="entry name" value="HTH_AraC"/>
</dbReference>
<evidence type="ECO:0000256" key="1">
    <source>
        <dbReference type="ARBA" id="ARBA00023015"/>
    </source>
</evidence>
<feature type="domain" description="HTH araC/xylS-type" evidence="4">
    <location>
        <begin position="188"/>
        <end position="286"/>
    </location>
</feature>
<evidence type="ECO:0000259" key="4">
    <source>
        <dbReference type="PROSITE" id="PS01124"/>
    </source>
</evidence>
<name>A0A7Z2JB92_9BURK</name>
<dbReference type="AlphaFoldDB" id="A0A7Z2JB92"/>
<reference evidence="5 6" key="1">
    <citation type="submission" date="2019-12" db="EMBL/GenBank/DDBJ databases">
        <title>Paraburkholderia acidiphila 7Q-K02 sp. nov and Paraburkholderia acidisoli DHF22 sp. nov., two strains isolated from forest soil.</title>
        <authorList>
            <person name="Gao Z."/>
            <person name="Qiu L."/>
        </authorList>
    </citation>
    <scope>NUCLEOTIDE SEQUENCE [LARGE SCALE GENOMIC DNA]</scope>
    <source>
        <strain evidence="5 6">7Q-K02</strain>
    </source>
</reference>
<keyword evidence="1" id="KW-0805">Transcription regulation</keyword>
<keyword evidence="6" id="KW-1185">Reference proteome</keyword>
<evidence type="ECO:0000256" key="2">
    <source>
        <dbReference type="ARBA" id="ARBA00023125"/>
    </source>
</evidence>
<dbReference type="PROSITE" id="PS01124">
    <property type="entry name" value="HTH_ARAC_FAMILY_2"/>
    <property type="match status" value="1"/>
</dbReference>
<dbReference type="GO" id="GO:0043565">
    <property type="term" value="F:sequence-specific DNA binding"/>
    <property type="evidence" value="ECO:0007669"/>
    <property type="project" value="InterPro"/>
</dbReference>
<evidence type="ECO:0000313" key="5">
    <source>
        <dbReference type="EMBL" id="QGZ56630.1"/>
    </source>
</evidence>
<keyword evidence="2" id="KW-0238">DNA-binding</keyword>
<sequence length="299" mass="32727">MSAVTADSNQQAGAGISLRSSVGLGWHGGGAELLRVSAGQHRFPAMTYHRVGIHIGTPVRARCACDGRRQSRLQAHGDADVVPAGVEGEWTDDGDCTILRVWFDDRFVRSIAQQMENPWGPREIQPHLQLRDPRINALAGALLAEIEAGTACDPLFAESISTAMVVRLLGCKDAPRGRAAVLAAHKAARVTDYIESHLDQRLTLAELAALVDLSMPHFKALFRETLGMPVHQYVVRRRVERARALIIEGKLSLSQVALEAGFAHQSHMAHWMTRLLGVTPREFAKGASWVRESGEIVRC</sequence>
<dbReference type="KEGG" id="pacp:FAZ97_16810"/>
<gene>
    <name evidence="5" type="ORF">FAZ97_16810</name>
</gene>
<dbReference type="EMBL" id="CP046910">
    <property type="protein sequence ID" value="QGZ56630.1"/>
    <property type="molecule type" value="Genomic_DNA"/>
</dbReference>
<dbReference type="Pfam" id="PF12833">
    <property type="entry name" value="HTH_18"/>
    <property type="match status" value="1"/>
</dbReference>
<evidence type="ECO:0000256" key="3">
    <source>
        <dbReference type="ARBA" id="ARBA00023163"/>
    </source>
</evidence>
<evidence type="ECO:0000313" key="6">
    <source>
        <dbReference type="Proteomes" id="UP000434209"/>
    </source>
</evidence>
<dbReference type="SMART" id="SM00342">
    <property type="entry name" value="HTH_ARAC"/>
    <property type="match status" value="1"/>
</dbReference>
<dbReference type="GO" id="GO:0003700">
    <property type="term" value="F:DNA-binding transcription factor activity"/>
    <property type="evidence" value="ECO:0007669"/>
    <property type="project" value="InterPro"/>
</dbReference>
<dbReference type="Proteomes" id="UP000434209">
    <property type="component" value="Chromosome 2"/>
</dbReference>
<dbReference type="PANTHER" id="PTHR46796">
    <property type="entry name" value="HTH-TYPE TRANSCRIPTIONAL ACTIVATOR RHAS-RELATED"/>
    <property type="match status" value="1"/>
</dbReference>
<dbReference type="InterPro" id="IPR050204">
    <property type="entry name" value="AraC_XylS_family_regulators"/>
</dbReference>
<dbReference type="RefSeq" id="WP_158759585.1">
    <property type="nucleotide sequence ID" value="NZ_CP046910.1"/>
</dbReference>
<dbReference type="PANTHER" id="PTHR46796:SF6">
    <property type="entry name" value="ARAC SUBFAMILY"/>
    <property type="match status" value="1"/>
</dbReference>
<dbReference type="SUPFAM" id="SSF46689">
    <property type="entry name" value="Homeodomain-like"/>
    <property type="match status" value="2"/>
</dbReference>
<dbReference type="Gene3D" id="1.10.10.60">
    <property type="entry name" value="Homeodomain-like"/>
    <property type="match status" value="1"/>
</dbReference>
<protein>
    <submittedName>
        <fullName evidence="5">Helix-turn-helix domain-containing protein</fullName>
    </submittedName>
</protein>
<dbReference type="OrthoDB" id="9816344at2"/>
<keyword evidence="3" id="KW-0804">Transcription</keyword>
<organism evidence="5 6">
    <name type="scientific">Paraburkholderia acidiphila</name>
    <dbReference type="NCBI Taxonomy" id="2571747"/>
    <lineage>
        <taxon>Bacteria</taxon>
        <taxon>Pseudomonadati</taxon>
        <taxon>Pseudomonadota</taxon>
        <taxon>Betaproteobacteria</taxon>
        <taxon>Burkholderiales</taxon>
        <taxon>Burkholderiaceae</taxon>
        <taxon>Paraburkholderia</taxon>
    </lineage>
</organism>
<proteinExistence type="predicted"/>
<dbReference type="InterPro" id="IPR009057">
    <property type="entry name" value="Homeodomain-like_sf"/>
</dbReference>